<gene>
    <name evidence="2" type="ORF">K505DRAFT_362695</name>
</gene>
<keyword evidence="3" id="KW-1185">Reference proteome</keyword>
<proteinExistence type="predicted"/>
<evidence type="ECO:0000313" key="3">
    <source>
        <dbReference type="Proteomes" id="UP000799757"/>
    </source>
</evidence>
<dbReference type="Proteomes" id="UP000799757">
    <property type="component" value="Unassembled WGS sequence"/>
</dbReference>
<name>A0A6A6X8J1_9PLEO</name>
<feature type="region of interest" description="Disordered" evidence="1">
    <location>
        <begin position="35"/>
        <end position="66"/>
    </location>
</feature>
<organism evidence="2 3">
    <name type="scientific">Melanomma pulvis-pyrius CBS 109.77</name>
    <dbReference type="NCBI Taxonomy" id="1314802"/>
    <lineage>
        <taxon>Eukaryota</taxon>
        <taxon>Fungi</taxon>
        <taxon>Dikarya</taxon>
        <taxon>Ascomycota</taxon>
        <taxon>Pezizomycotina</taxon>
        <taxon>Dothideomycetes</taxon>
        <taxon>Pleosporomycetidae</taxon>
        <taxon>Pleosporales</taxon>
        <taxon>Melanommataceae</taxon>
        <taxon>Melanomma</taxon>
    </lineage>
</organism>
<evidence type="ECO:0000256" key="1">
    <source>
        <dbReference type="SAM" id="MobiDB-lite"/>
    </source>
</evidence>
<sequence length="303" mass="34426">MNSGRRQGLETYYRNSLRSVPEIFLEGITIQEYVDSPPHNQYSHPNRIDVPQSHRPDRPRKLSIPTVSLPLSASQPTLSRPNSSEATVCKEATLLGLISHRPEMSILSLDLPISHWPLPSLLALFCWHIAPSHSFSTFHLATRQKVLYYMAEAVTYNDYPSATLKQYYVDAVRETEGNIKDHGNATYHRERFCAEFVRTKGAGFGNLGAVATRQVEECMVRLAEELEGRIREIVKMDMQDEGMREEIKHLMWMGKLIGVDVEKGIERLRCRVCGGHLCRPGCGVRLARFRLLLGSEMDVEEST</sequence>
<accession>A0A6A6X8J1</accession>
<dbReference type="AlphaFoldDB" id="A0A6A6X8J1"/>
<protein>
    <submittedName>
        <fullName evidence="2">Uncharacterized protein</fullName>
    </submittedName>
</protein>
<evidence type="ECO:0000313" key="2">
    <source>
        <dbReference type="EMBL" id="KAF2792689.1"/>
    </source>
</evidence>
<dbReference type="EMBL" id="MU001959">
    <property type="protein sequence ID" value="KAF2792689.1"/>
    <property type="molecule type" value="Genomic_DNA"/>
</dbReference>
<reference evidence="2" key="1">
    <citation type="journal article" date="2020" name="Stud. Mycol.">
        <title>101 Dothideomycetes genomes: a test case for predicting lifestyles and emergence of pathogens.</title>
        <authorList>
            <person name="Haridas S."/>
            <person name="Albert R."/>
            <person name="Binder M."/>
            <person name="Bloem J."/>
            <person name="Labutti K."/>
            <person name="Salamov A."/>
            <person name="Andreopoulos B."/>
            <person name="Baker S."/>
            <person name="Barry K."/>
            <person name="Bills G."/>
            <person name="Bluhm B."/>
            <person name="Cannon C."/>
            <person name="Castanera R."/>
            <person name="Culley D."/>
            <person name="Daum C."/>
            <person name="Ezra D."/>
            <person name="Gonzalez J."/>
            <person name="Henrissat B."/>
            <person name="Kuo A."/>
            <person name="Liang C."/>
            <person name="Lipzen A."/>
            <person name="Lutzoni F."/>
            <person name="Magnuson J."/>
            <person name="Mondo S."/>
            <person name="Nolan M."/>
            <person name="Ohm R."/>
            <person name="Pangilinan J."/>
            <person name="Park H.-J."/>
            <person name="Ramirez L."/>
            <person name="Alfaro M."/>
            <person name="Sun H."/>
            <person name="Tritt A."/>
            <person name="Yoshinaga Y."/>
            <person name="Zwiers L.-H."/>
            <person name="Turgeon B."/>
            <person name="Goodwin S."/>
            <person name="Spatafora J."/>
            <person name="Crous P."/>
            <person name="Grigoriev I."/>
        </authorList>
    </citation>
    <scope>NUCLEOTIDE SEQUENCE</scope>
    <source>
        <strain evidence="2">CBS 109.77</strain>
    </source>
</reference>